<sequence length="370" mass="40377">MNETLQAYLRTNDGWMNRTRECEIWVHNKPMPTDWTSQTTRLARGNSRDECGADTDLVSLHGKGQLDPAKFSPGKTYSLSAWAVSGNTHHREFYPLSVRPLAGTVDQSTVNAGYGTDDVFISGNVNSGATHMIVYRDGSEVARFANQGDNATTSGRVNISNLTQGSWTLRVYAALVYNGGIHRQHLKDVTVTRLASPPPSRPTWVAPADNGWYNPRIDSENIKITVNAAAGIHRIYMVQRRKDGSGWNSHDITEFTQGANGNITVPIYGSFLWTEGDYEVWFKVGRQGTDSEPSITRTFRADATPPTITWGSLSAAARTINQGSRGAGAITHGTPAAIVECGPEILRRTRVLRKKSTGGPRVCQALAGAT</sequence>
<proteinExistence type="predicted"/>
<evidence type="ECO:0000313" key="1">
    <source>
        <dbReference type="EMBL" id="AKJ67887.1"/>
    </source>
</evidence>
<evidence type="ECO:0000313" key="2">
    <source>
        <dbReference type="Proteomes" id="UP000036700"/>
    </source>
</evidence>
<gene>
    <name evidence="1" type="ORF">ABW99_06315</name>
</gene>
<accession>A0A0G3ERG6</accession>
<reference evidence="2" key="1">
    <citation type="submission" date="2015-06" db="EMBL/GenBank/DDBJ databases">
        <authorList>
            <person name="Lim Y.L."/>
            <person name="Ee R."/>
            <person name="Yong D."/>
            <person name="How K.Y."/>
            <person name="Yin W.F."/>
            <person name="Chan K.G."/>
        </authorList>
    </citation>
    <scope>NUCLEOTIDE SEQUENCE [LARGE SCALE GENOMIC DNA]</scope>
    <source>
        <strain evidence="2">DSM 25325</strain>
    </source>
</reference>
<keyword evidence="2" id="KW-1185">Reference proteome</keyword>
<dbReference type="EMBL" id="CP011568">
    <property type="protein sequence ID" value="AKJ67887.1"/>
    <property type="molecule type" value="Genomic_DNA"/>
</dbReference>
<organism evidence="1 2">
    <name type="scientific">Pandoraea thiooxydans</name>
    <dbReference type="NCBI Taxonomy" id="445709"/>
    <lineage>
        <taxon>Bacteria</taxon>
        <taxon>Pseudomonadati</taxon>
        <taxon>Pseudomonadota</taxon>
        <taxon>Betaproteobacteria</taxon>
        <taxon>Burkholderiales</taxon>
        <taxon>Burkholderiaceae</taxon>
        <taxon>Pandoraea</taxon>
    </lineage>
</organism>
<dbReference type="PATRIC" id="fig|445709.3.peg.1355"/>
<protein>
    <submittedName>
        <fullName evidence="1">Uncharacterized protein</fullName>
    </submittedName>
</protein>
<dbReference type="AlphaFoldDB" id="A0A0G3ERG6"/>
<dbReference type="KEGG" id="ptx:ABW99_06315"/>
<name>A0A0G3ERG6_9BURK</name>
<dbReference type="Proteomes" id="UP000036700">
    <property type="component" value="Chromosome"/>
</dbReference>